<dbReference type="GO" id="GO:0016887">
    <property type="term" value="F:ATP hydrolysis activity"/>
    <property type="evidence" value="ECO:0007669"/>
    <property type="project" value="InterPro"/>
</dbReference>
<dbReference type="InterPro" id="IPR050683">
    <property type="entry name" value="Bact_Polysacc_Export_ATP-bd"/>
</dbReference>
<dbReference type="InterPro" id="IPR017871">
    <property type="entry name" value="ABC_transporter-like_CS"/>
</dbReference>
<evidence type="ECO:0000313" key="6">
    <source>
        <dbReference type="EMBL" id="ASV33325.1"/>
    </source>
</evidence>
<evidence type="ECO:0000256" key="4">
    <source>
        <dbReference type="ARBA" id="ARBA00022840"/>
    </source>
</evidence>
<dbReference type="PROSITE" id="PS50893">
    <property type="entry name" value="ABC_TRANSPORTER_2"/>
    <property type="match status" value="1"/>
</dbReference>
<name>A0AAC9VK37_9ENTR</name>
<evidence type="ECO:0000256" key="2">
    <source>
        <dbReference type="ARBA" id="ARBA00022448"/>
    </source>
</evidence>
<dbReference type="AlphaFoldDB" id="A0AAC9VK37"/>
<dbReference type="InterPro" id="IPR027417">
    <property type="entry name" value="P-loop_NTPase"/>
</dbReference>
<dbReference type="PANTHER" id="PTHR46743">
    <property type="entry name" value="TEICHOIC ACIDS EXPORT ATP-BINDING PROTEIN TAGH"/>
    <property type="match status" value="1"/>
</dbReference>
<dbReference type="GO" id="GO:0140359">
    <property type="term" value="F:ABC-type transporter activity"/>
    <property type="evidence" value="ECO:0007669"/>
    <property type="project" value="InterPro"/>
</dbReference>
<dbReference type="PANTHER" id="PTHR46743:SF2">
    <property type="entry name" value="TEICHOIC ACIDS EXPORT ATP-BINDING PROTEIN TAGH"/>
    <property type="match status" value="1"/>
</dbReference>
<dbReference type="SUPFAM" id="SSF52540">
    <property type="entry name" value="P-loop containing nucleoside triphosphate hydrolases"/>
    <property type="match status" value="1"/>
</dbReference>
<evidence type="ECO:0000256" key="3">
    <source>
        <dbReference type="ARBA" id="ARBA00022741"/>
    </source>
</evidence>
<dbReference type="GO" id="GO:0005524">
    <property type="term" value="F:ATP binding"/>
    <property type="evidence" value="ECO:0007669"/>
    <property type="project" value="UniProtKB-KW"/>
</dbReference>
<dbReference type="EMBL" id="CP022932">
    <property type="protein sequence ID" value="ASV33325.1"/>
    <property type="molecule type" value="Genomic_DNA"/>
</dbReference>
<dbReference type="Proteomes" id="UP000792865">
    <property type="component" value="Chromosome"/>
</dbReference>
<evidence type="ECO:0000313" key="7">
    <source>
        <dbReference type="Proteomes" id="UP000792865"/>
    </source>
</evidence>
<evidence type="ECO:0000259" key="5">
    <source>
        <dbReference type="PROSITE" id="PS50893"/>
    </source>
</evidence>
<organism evidence="6 7">
    <name type="scientific">Candidatus Williamhamiltonella defendens</name>
    <dbReference type="NCBI Taxonomy" id="138072"/>
    <lineage>
        <taxon>Bacteria</taxon>
        <taxon>Pseudomonadati</taxon>
        <taxon>Pseudomonadota</taxon>
        <taxon>Gammaproteobacteria</taxon>
        <taxon>Enterobacterales</taxon>
        <taxon>Enterobacteriaceae</taxon>
        <taxon>aphid secondary symbionts</taxon>
        <taxon>Candidatus Williamhamiltonella</taxon>
    </lineage>
</organism>
<feature type="domain" description="ABC transporter" evidence="5">
    <location>
        <begin position="33"/>
        <end position="259"/>
    </location>
</feature>
<accession>A0AAC9VK37</accession>
<evidence type="ECO:0000256" key="1">
    <source>
        <dbReference type="ARBA" id="ARBA00005417"/>
    </source>
</evidence>
<dbReference type="Gene3D" id="3.40.50.300">
    <property type="entry name" value="P-loop containing nucleotide triphosphate hydrolases"/>
    <property type="match status" value="1"/>
</dbReference>
<dbReference type="PROSITE" id="PS00211">
    <property type="entry name" value="ABC_TRANSPORTER_1"/>
    <property type="match status" value="1"/>
</dbReference>
<keyword evidence="4 6" id="KW-0067">ATP-binding</keyword>
<dbReference type="InterPro" id="IPR003439">
    <property type="entry name" value="ABC_transporter-like_ATP-bd"/>
</dbReference>
<comment type="similarity">
    <text evidence="1">Belongs to the ABC transporter superfamily.</text>
</comment>
<keyword evidence="3" id="KW-0547">Nucleotide-binding</keyword>
<dbReference type="SMART" id="SM00382">
    <property type="entry name" value="AAA"/>
    <property type="match status" value="1"/>
</dbReference>
<dbReference type="GO" id="GO:0016020">
    <property type="term" value="C:membrane"/>
    <property type="evidence" value="ECO:0007669"/>
    <property type="project" value="InterPro"/>
</dbReference>
<dbReference type="Pfam" id="PF00005">
    <property type="entry name" value="ABC_tran"/>
    <property type="match status" value="1"/>
</dbReference>
<reference evidence="6" key="1">
    <citation type="submission" date="2017-08" db="EMBL/GenBank/DDBJ databases">
        <title>Genome sequence of Candidatus Hamiltonella defensa from Acyrthosiphon pisum strain MI47.</title>
        <authorList>
            <person name="Patel V.A."/>
            <person name="Chevignon G."/>
            <person name="Russell J.A."/>
            <person name="Oliver K.M."/>
        </authorList>
    </citation>
    <scope>NUCLEOTIDE SEQUENCE</scope>
    <source>
        <strain evidence="6">MI47</strain>
    </source>
</reference>
<gene>
    <name evidence="6" type="ORF">CJJ18_03790</name>
</gene>
<dbReference type="CDD" id="cd03220">
    <property type="entry name" value="ABC_KpsT_Wzt"/>
    <property type="match status" value="1"/>
</dbReference>
<sequence>MKQPTICLRDVNLHYAALVFKERSLKSLVVNCFKKRKLTNDVKDVHALKNINVDIRGGERIGLLGHNGAGKSTFLRTVAGLYPISSGELKVEGEVRSLFDLSLGFEQDATVSLGFEQDATGRENILYRGLLLGLSPSDMHEHAEKIIEFADLGEFIDYPIKTYSAGMQVRLAFSISTSVGGNILLLDEIIGAGDAKFMSKAKQRIAQLIDQADILVLASHDFHTLNSLCQRGLVFYRGEVVFDGQISDAVNNYKKINGLS</sequence>
<dbReference type="InterPro" id="IPR003593">
    <property type="entry name" value="AAA+_ATPase"/>
</dbReference>
<proteinExistence type="inferred from homology"/>
<keyword evidence="2" id="KW-0813">Transport</keyword>
<dbReference type="InterPro" id="IPR015860">
    <property type="entry name" value="ABC_transpr_TagH-like"/>
</dbReference>
<protein>
    <submittedName>
        <fullName evidence="6">Polysaccharide/polyol phosphate ABC transporter ATP-binding protein</fullName>
    </submittedName>
</protein>